<dbReference type="PANTHER" id="PTHR42855:SF2">
    <property type="entry name" value="DRUG RESISTANCE ABC TRANSPORTER,ATP-BINDING PROTEIN"/>
    <property type="match status" value="1"/>
</dbReference>
<dbReference type="CDD" id="cd03221">
    <property type="entry name" value="ABCF_EF-3"/>
    <property type="match status" value="1"/>
</dbReference>
<dbReference type="Gene3D" id="3.40.50.300">
    <property type="entry name" value="P-loop containing nucleotide triphosphate hydrolases"/>
    <property type="match status" value="2"/>
</dbReference>
<feature type="domain" description="ABC transporter" evidence="4">
    <location>
        <begin position="307"/>
        <end position="493"/>
    </location>
</feature>
<keyword evidence="2" id="KW-0067">ATP-binding</keyword>
<dbReference type="Proteomes" id="UP000005444">
    <property type="component" value="Chromosome"/>
</dbReference>
<dbReference type="KEGG" id="pce:PECL_19"/>
<dbReference type="NCBIfam" id="NF000355">
    <property type="entry name" value="ribo_prot_ABC_F"/>
    <property type="match status" value="1"/>
</dbReference>
<evidence type="ECO:0000313" key="6">
    <source>
        <dbReference type="Proteomes" id="UP000005444"/>
    </source>
</evidence>
<dbReference type="InterPro" id="IPR003593">
    <property type="entry name" value="AAA+_ATPase"/>
</dbReference>
<dbReference type="RefSeq" id="WP_014214555.1">
    <property type="nucleotide sequence ID" value="NC_016605.1"/>
</dbReference>
<proteinExistence type="predicted"/>
<dbReference type="InterPro" id="IPR003439">
    <property type="entry name" value="ABC_transporter-like_ATP-bd"/>
</dbReference>
<dbReference type="InterPro" id="IPR051309">
    <property type="entry name" value="ABCF_ATPase"/>
</dbReference>
<feature type="domain" description="ABC transporter" evidence="4">
    <location>
        <begin position="4"/>
        <end position="215"/>
    </location>
</feature>
<dbReference type="AlphaFoldDB" id="G8PE96"/>
<dbReference type="InterPro" id="IPR027417">
    <property type="entry name" value="P-loop_NTPase"/>
</dbReference>
<dbReference type="GO" id="GO:0005524">
    <property type="term" value="F:ATP binding"/>
    <property type="evidence" value="ECO:0007669"/>
    <property type="project" value="UniProtKB-KW"/>
</dbReference>
<dbReference type="GO" id="GO:0016887">
    <property type="term" value="F:ATP hydrolysis activity"/>
    <property type="evidence" value="ECO:0007669"/>
    <property type="project" value="InterPro"/>
</dbReference>
<evidence type="ECO:0000259" key="4">
    <source>
        <dbReference type="PROSITE" id="PS50893"/>
    </source>
</evidence>
<sequence length="495" mass="57638">MGIIQIKNLTFNYINQKELLFNNVNLDIDTNWKLGLIGRNGRGKTTLLRLLQKKLTAQGEIRANVDFSYFPISISDPQLITRNMIMKVTNRDYSNFWEIERELDLLELDEDILDKAFDHLSPGQQTKLRLAITFANQDKFQLLDEPTNHLDQLGRKQVANYLRKKNGFIVVSHDKQFLNEVIDHVISINKSDISVFQGNYDTWWIDHQITQKRELREKERLKKGIQKLEQASYQKQEWARATERKKVGAPDKGFVGHKAAKSMKRALDVKKRANQKVDEQKKLLKNIEIDEELDMKYVPLAKSTNLIEVKDLMLQRGGKSISEPINFKIETGQRLLVSGNNGSGKSTMIQALIDNQKLIKNGEIKIKPDLKVSYLNQRFEEMKGTIQQLANKHQIDLQNIYSTLRKLGFERELFQTDIDEMSLGQKRKIALAHSLCEEANIYVWDEPLNYLDVISREQVEQVILKFQPTMIVIDHDLHFTNMIKSNEIKMRPLHR</sequence>
<protein>
    <submittedName>
        <fullName evidence="5">ABC transporter family protein</fullName>
    </submittedName>
</protein>
<accession>G8PE96</accession>
<dbReference type="HOGENOM" id="CLU_000604_36_3_9"/>
<evidence type="ECO:0000256" key="1">
    <source>
        <dbReference type="ARBA" id="ARBA00022741"/>
    </source>
</evidence>
<gene>
    <name evidence="5" type="ordered locus">PECL_19</name>
</gene>
<dbReference type="Pfam" id="PF00005">
    <property type="entry name" value="ABC_tran"/>
    <property type="match status" value="2"/>
</dbReference>
<dbReference type="PROSITE" id="PS00211">
    <property type="entry name" value="ABC_TRANSPORTER_1"/>
    <property type="match status" value="1"/>
</dbReference>
<dbReference type="PATRIC" id="fig|701521.8.peg.18"/>
<dbReference type="SUPFAM" id="SSF52540">
    <property type="entry name" value="P-loop containing nucleoside triphosphate hydrolases"/>
    <property type="match status" value="2"/>
</dbReference>
<name>G8PE96_PEDCP</name>
<dbReference type="EMBL" id="CP003137">
    <property type="protein sequence ID" value="AEV94357.1"/>
    <property type="molecule type" value="Genomic_DNA"/>
</dbReference>
<keyword evidence="6" id="KW-1185">Reference proteome</keyword>
<evidence type="ECO:0000313" key="5">
    <source>
        <dbReference type="EMBL" id="AEV94357.1"/>
    </source>
</evidence>
<evidence type="ECO:0000256" key="2">
    <source>
        <dbReference type="ARBA" id="ARBA00022840"/>
    </source>
</evidence>
<reference evidence="5 6" key="1">
    <citation type="journal article" date="2012" name="J. Bacteriol.">
        <title>Complete Genome Sequence of the Beer Spoilage Organism Pediococcus claussenii ATCC BAA-344T.</title>
        <authorList>
            <person name="Pittet V."/>
            <person name="Abegunde T."/>
            <person name="Marfleet T."/>
            <person name="Haakensen M."/>
            <person name="Morrow K."/>
            <person name="Jayaprakash T."/>
            <person name="Schroeder K."/>
            <person name="Trost B."/>
            <person name="Byrns S."/>
            <person name="Bergsveinson J."/>
            <person name="Kusalik A."/>
            <person name="Ziola B."/>
        </authorList>
    </citation>
    <scope>NUCLEOTIDE SEQUENCE [LARGE SCALE GENOMIC DNA]</scope>
    <source>
        <strain evidence="5 6">ATCC BAA-344</strain>
    </source>
</reference>
<keyword evidence="1" id="KW-0547">Nucleotide-binding</keyword>
<dbReference type="SMART" id="SM00382">
    <property type="entry name" value="AAA"/>
    <property type="match status" value="2"/>
</dbReference>
<dbReference type="STRING" id="701521.PECL_19"/>
<dbReference type="InterPro" id="IPR017871">
    <property type="entry name" value="ABC_transporter-like_CS"/>
</dbReference>
<keyword evidence="3" id="KW-0175">Coiled coil</keyword>
<feature type="coiled-coil region" evidence="3">
    <location>
        <begin position="263"/>
        <end position="290"/>
    </location>
</feature>
<organism evidence="5 6">
    <name type="scientific">Pediococcus claussenii (strain ATCC BAA-344 / DSM 14800 / JCM 18046 / KCTC 3811 / LMG 21948 / P06)</name>
    <dbReference type="NCBI Taxonomy" id="701521"/>
    <lineage>
        <taxon>Bacteria</taxon>
        <taxon>Bacillati</taxon>
        <taxon>Bacillota</taxon>
        <taxon>Bacilli</taxon>
        <taxon>Lactobacillales</taxon>
        <taxon>Lactobacillaceae</taxon>
        <taxon>Pediococcus</taxon>
    </lineage>
</organism>
<dbReference type="PROSITE" id="PS50893">
    <property type="entry name" value="ABC_TRANSPORTER_2"/>
    <property type="match status" value="2"/>
</dbReference>
<dbReference type="PANTHER" id="PTHR42855">
    <property type="entry name" value="ABC TRANSPORTER ATP-BINDING SUBUNIT"/>
    <property type="match status" value="1"/>
</dbReference>
<dbReference type="eggNOG" id="COG0488">
    <property type="taxonomic scope" value="Bacteria"/>
</dbReference>
<evidence type="ECO:0000256" key="3">
    <source>
        <dbReference type="SAM" id="Coils"/>
    </source>
</evidence>